<dbReference type="PANTHER" id="PTHR43401:SF2">
    <property type="entry name" value="L-THREONINE 3-DEHYDROGENASE"/>
    <property type="match status" value="1"/>
</dbReference>
<dbReference type="AlphaFoldDB" id="A0A7S8HCK2"/>
<dbReference type="InterPro" id="IPR013149">
    <property type="entry name" value="ADH-like_C"/>
</dbReference>
<feature type="domain" description="Alcohol dehydrogenase-like N-terminal" evidence="3">
    <location>
        <begin position="24"/>
        <end position="127"/>
    </location>
</feature>
<evidence type="ECO:0000313" key="5">
    <source>
        <dbReference type="Proteomes" id="UP000593594"/>
    </source>
</evidence>
<protein>
    <submittedName>
        <fullName evidence="4">Alcohol dehydrogenase catalytic domain-containing protein</fullName>
    </submittedName>
</protein>
<gene>
    <name evidence="4" type="ORF">HW532_13955</name>
</gene>
<dbReference type="InterPro" id="IPR050129">
    <property type="entry name" value="Zn_alcohol_dh"/>
</dbReference>
<evidence type="ECO:0000256" key="1">
    <source>
        <dbReference type="ARBA" id="ARBA00023002"/>
    </source>
</evidence>
<dbReference type="GO" id="GO:0016491">
    <property type="term" value="F:oxidoreductase activity"/>
    <property type="evidence" value="ECO:0007669"/>
    <property type="project" value="UniProtKB-KW"/>
</dbReference>
<dbReference type="KEGG" id="kmn:HW532_13955"/>
<evidence type="ECO:0000259" key="2">
    <source>
        <dbReference type="Pfam" id="PF00107"/>
    </source>
</evidence>
<dbReference type="InterPro" id="IPR036291">
    <property type="entry name" value="NAD(P)-bd_dom_sf"/>
</dbReference>
<accession>A0A7S8HCK2</accession>
<dbReference type="RefSeq" id="WP_213161057.1">
    <property type="nucleotide sequence ID" value="NZ_CP058214.1"/>
</dbReference>
<keyword evidence="1" id="KW-0560">Oxidoreductase</keyword>
<feature type="domain" description="Alcohol dehydrogenase-like C-terminal" evidence="2">
    <location>
        <begin position="170"/>
        <end position="288"/>
    </location>
</feature>
<dbReference type="Gene3D" id="3.90.180.10">
    <property type="entry name" value="Medium-chain alcohol dehydrogenases, catalytic domain"/>
    <property type="match status" value="1"/>
</dbReference>
<organism evidence="4 5">
    <name type="scientific">Kaustia mangrovi</name>
    <dbReference type="NCBI Taxonomy" id="2593653"/>
    <lineage>
        <taxon>Bacteria</taxon>
        <taxon>Pseudomonadati</taxon>
        <taxon>Pseudomonadota</taxon>
        <taxon>Alphaproteobacteria</taxon>
        <taxon>Hyphomicrobiales</taxon>
        <taxon>Parvibaculaceae</taxon>
        <taxon>Kaustia</taxon>
    </lineage>
</organism>
<dbReference type="SUPFAM" id="SSF51735">
    <property type="entry name" value="NAD(P)-binding Rossmann-fold domains"/>
    <property type="match status" value="1"/>
</dbReference>
<dbReference type="Gene3D" id="3.40.50.720">
    <property type="entry name" value="NAD(P)-binding Rossmann-like Domain"/>
    <property type="match status" value="1"/>
</dbReference>
<sequence length="328" mass="34384">MKALIYTGPGRLDYGETDDPAPAAGESLLRVEACCICGSDMHAFHGRDERRRPPLILGHELAGTVAEGAAAGRRVVVNPLVSCGRCGFCREGRANLCESRQMMSMNRPGGFAGLVAVPDGNLLDVPDAMPMAHAALTEPAATAWHGIVTAARTLHRPLPEARAIVIGGGAIGLLCALVLRAFGCPDIVVMETNPLRRRTVAAEGFPVVDPLKEEGDRPGAELVVDAVGARATREAAMRRARPGGVVLHIGLGDNDGGVDARRATLQEIAFIGTYTYTMTDFRSALSALAGGRLGALGWVDRRPLADGLAAFEELDRGAVAAAKIALEP</sequence>
<dbReference type="Pfam" id="PF00107">
    <property type="entry name" value="ADH_zinc_N"/>
    <property type="match status" value="1"/>
</dbReference>
<evidence type="ECO:0000259" key="3">
    <source>
        <dbReference type="Pfam" id="PF08240"/>
    </source>
</evidence>
<dbReference type="EMBL" id="CP058214">
    <property type="protein sequence ID" value="QPC43695.1"/>
    <property type="molecule type" value="Genomic_DNA"/>
</dbReference>
<proteinExistence type="predicted"/>
<dbReference type="Proteomes" id="UP000593594">
    <property type="component" value="Chromosome"/>
</dbReference>
<dbReference type="Pfam" id="PF08240">
    <property type="entry name" value="ADH_N"/>
    <property type="match status" value="1"/>
</dbReference>
<dbReference type="SUPFAM" id="SSF50129">
    <property type="entry name" value="GroES-like"/>
    <property type="match status" value="1"/>
</dbReference>
<reference evidence="4 5" key="1">
    <citation type="submission" date="2020-06" db="EMBL/GenBank/DDBJ databases">
        <title>Genome sequence of 2 isolates from Red Sea Mangroves.</title>
        <authorList>
            <person name="Sefrji F."/>
            <person name="Michoud G."/>
            <person name="Merlino G."/>
            <person name="Daffonchio D."/>
        </authorList>
    </citation>
    <scope>NUCLEOTIDE SEQUENCE [LARGE SCALE GENOMIC DNA]</scope>
    <source>
        <strain evidence="4 5">R1DC25</strain>
    </source>
</reference>
<evidence type="ECO:0000313" key="4">
    <source>
        <dbReference type="EMBL" id="QPC43695.1"/>
    </source>
</evidence>
<keyword evidence="5" id="KW-1185">Reference proteome</keyword>
<dbReference type="PANTHER" id="PTHR43401">
    <property type="entry name" value="L-THREONINE 3-DEHYDROGENASE"/>
    <property type="match status" value="1"/>
</dbReference>
<name>A0A7S8HCK2_9HYPH</name>
<dbReference type="InterPro" id="IPR011032">
    <property type="entry name" value="GroES-like_sf"/>
</dbReference>
<dbReference type="InterPro" id="IPR013154">
    <property type="entry name" value="ADH-like_N"/>
</dbReference>